<comment type="caution">
    <text evidence="1">The sequence shown here is derived from an EMBL/GenBank/DDBJ whole genome shotgun (WGS) entry which is preliminary data.</text>
</comment>
<organism evidence="1 2">
    <name type="scientific">Papaver nudicaule</name>
    <name type="common">Iceland poppy</name>
    <dbReference type="NCBI Taxonomy" id="74823"/>
    <lineage>
        <taxon>Eukaryota</taxon>
        <taxon>Viridiplantae</taxon>
        <taxon>Streptophyta</taxon>
        <taxon>Embryophyta</taxon>
        <taxon>Tracheophyta</taxon>
        <taxon>Spermatophyta</taxon>
        <taxon>Magnoliopsida</taxon>
        <taxon>Ranunculales</taxon>
        <taxon>Papaveraceae</taxon>
        <taxon>Papaveroideae</taxon>
        <taxon>Papaver</taxon>
    </lineage>
</organism>
<accession>A0AA41SH85</accession>
<name>A0AA41SH85_PAPNU</name>
<dbReference type="PANTHER" id="PTHR47165:SF4">
    <property type="entry name" value="OS03G0429900 PROTEIN"/>
    <property type="match status" value="1"/>
</dbReference>
<dbReference type="InterPro" id="IPR012340">
    <property type="entry name" value="NA-bd_OB-fold"/>
</dbReference>
<feature type="non-terminal residue" evidence="1">
    <location>
        <position position="202"/>
    </location>
</feature>
<feature type="non-terminal residue" evidence="1">
    <location>
        <position position="1"/>
    </location>
</feature>
<sequence length="202" mass="23077">DVNLKVTLWGDATRELSRNLDEHGIDKPPVVVVVTGTYVKKYQGSIMTLFLCFHLFNNRYTISCLVQYLISPALFPGRSSLSSTNSTKIYFNMDLPEVTDMRQRCSRKAPPRQITLPTRRGNSTIDLLICENRKTISELLVAKWEHGAYDKNKIMCRATANRLLIEDGWYYWGCSSCTTKVVGEEGDRWCTKCEAKIEEPIP</sequence>
<reference evidence="1" key="1">
    <citation type="submission" date="2022-03" db="EMBL/GenBank/DDBJ databases">
        <title>A functionally conserved STORR gene fusion in Papaver species that diverged 16.8 million years ago.</title>
        <authorList>
            <person name="Catania T."/>
        </authorList>
    </citation>
    <scope>NUCLEOTIDE SEQUENCE</scope>
    <source>
        <strain evidence="1">S-191538</strain>
    </source>
</reference>
<protein>
    <recommendedName>
        <fullName evidence="3">Replication factor A C-terminal domain-containing protein</fullName>
    </recommendedName>
</protein>
<evidence type="ECO:0008006" key="3">
    <source>
        <dbReference type="Google" id="ProtNLM"/>
    </source>
</evidence>
<dbReference type="AlphaFoldDB" id="A0AA41SH85"/>
<gene>
    <name evidence="1" type="ORF">MKW94_000952</name>
</gene>
<dbReference type="PANTHER" id="PTHR47165">
    <property type="entry name" value="OS03G0429900 PROTEIN"/>
    <property type="match status" value="1"/>
</dbReference>
<evidence type="ECO:0000313" key="1">
    <source>
        <dbReference type="EMBL" id="MCL7034523.1"/>
    </source>
</evidence>
<dbReference type="SUPFAM" id="SSF50249">
    <property type="entry name" value="Nucleic acid-binding proteins"/>
    <property type="match status" value="1"/>
</dbReference>
<dbReference type="EMBL" id="JAJJMA010146404">
    <property type="protein sequence ID" value="MCL7034523.1"/>
    <property type="molecule type" value="Genomic_DNA"/>
</dbReference>
<dbReference type="Gene3D" id="2.40.50.140">
    <property type="entry name" value="Nucleic acid-binding proteins"/>
    <property type="match status" value="2"/>
</dbReference>
<dbReference type="Proteomes" id="UP001177140">
    <property type="component" value="Unassembled WGS sequence"/>
</dbReference>
<evidence type="ECO:0000313" key="2">
    <source>
        <dbReference type="Proteomes" id="UP001177140"/>
    </source>
</evidence>
<proteinExistence type="predicted"/>
<keyword evidence="2" id="KW-1185">Reference proteome</keyword>